<dbReference type="AlphaFoldDB" id="W0RRS5"/>
<gene>
    <name evidence="2" type="ORF">J421_5866</name>
</gene>
<evidence type="ECO:0000256" key="1">
    <source>
        <dbReference type="SAM" id="MobiDB-lite"/>
    </source>
</evidence>
<accession>W0RRS5</accession>
<keyword evidence="3" id="KW-1185">Reference proteome</keyword>
<proteinExistence type="predicted"/>
<evidence type="ECO:0000313" key="2">
    <source>
        <dbReference type="EMBL" id="AHG93401.1"/>
    </source>
</evidence>
<protein>
    <submittedName>
        <fullName evidence="2">Uncharacterized protein</fullName>
    </submittedName>
</protein>
<evidence type="ECO:0000313" key="3">
    <source>
        <dbReference type="Proteomes" id="UP000019151"/>
    </source>
</evidence>
<reference evidence="2 3" key="1">
    <citation type="journal article" date="2014" name="Genome Announc.">
        <title>Genome Sequence and Methylome of Soil Bacterium Gemmatirosa kalamazoonensis KBS708T, a Member of the Rarely Cultivated Gemmatimonadetes Phylum.</title>
        <authorList>
            <person name="Debruyn J.M."/>
            <person name="Radosevich M."/>
            <person name="Wommack K.E."/>
            <person name="Polson S.W."/>
            <person name="Hauser L.J."/>
            <person name="Fawaz M.N."/>
            <person name="Korlach J."/>
            <person name="Tsai Y.C."/>
        </authorList>
    </citation>
    <scope>NUCLEOTIDE SEQUENCE [LARGE SCALE GENOMIC DNA]</scope>
    <source>
        <strain evidence="2 3">KBS708</strain>
        <plasmid evidence="3">Plasmid 2</plasmid>
    </source>
</reference>
<geneLocation type="plasmid" evidence="2 3">
    <name>2</name>
</geneLocation>
<keyword evidence="2" id="KW-0614">Plasmid</keyword>
<sequence length="100" mass="10301">MALGMAPGAASVCRVSTMCTGVVSIRASTCSAVTREPVRTNVSRLSQKRNTSPSAVRPTYVRRPSGSSGPVSGPRMASRPRASASTRTSSGARPIGPQPE</sequence>
<dbReference type="KEGG" id="gba:J421_5866"/>
<organism evidence="2 3">
    <name type="scientific">Gemmatirosa kalamazoonensis</name>
    <dbReference type="NCBI Taxonomy" id="861299"/>
    <lineage>
        <taxon>Bacteria</taxon>
        <taxon>Pseudomonadati</taxon>
        <taxon>Gemmatimonadota</taxon>
        <taxon>Gemmatimonadia</taxon>
        <taxon>Gemmatimonadales</taxon>
        <taxon>Gemmatimonadaceae</taxon>
        <taxon>Gemmatirosa</taxon>
    </lineage>
</organism>
<feature type="compositionally biased region" description="Polar residues" evidence="1">
    <location>
        <begin position="40"/>
        <end position="54"/>
    </location>
</feature>
<feature type="region of interest" description="Disordered" evidence="1">
    <location>
        <begin position="38"/>
        <end position="100"/>
    </location>
</feature>
<dbReference type="InParanoid" id="W0RRS5"/>
<feature type="compositionally biased region" description="Low complexity" evidence="1">
    <location>
        <begin position="61"/>
        <end position="93"/>
    </location>
</feature>
<name>W0RRS5_9BACT</name>
<dbReference type="Proteomes" id="UP000019151">
    <property type="component" value="Plasmid 2"/>
</dbReference>
<dbReference type="HOGENOM" id="CLU_2301786_0_0_0"/>
<dbReference type="EMBL" id="CP007130">
    <property type="protein sequence ID" value="AHG93401.1"/>
    <property type="molecule type" value="Genomic_DNA"/>
</dbReference>